<dbReference type="Proteomes" id="UP001200334">
    <property type="component" value="Unassembled WGS sequence"/>
</dbReference>
<feature type="domain" description="Nitroreductase" evidence="3">
    <location>
        <begin position="10"/>
        <end position="188"/>
    </location>
</feature>
<evidence type="ECO:0000256" key="1">
    <source>
        <dbReference type="ARBA" id="ARBA00007118"/>
    </source>
</evidence>
<dbReference type="CDD" id="cd02137">
    <property type="entry name" value="MhqN-like"/>
    <property type="match status" value="1"/>
</dbReference>
<dbReference type="EMBL" id="CP031023">
    <property type="protein sequence ID" value="AZA15358.1"/>
    <property type="molecule type" value="Genomic_DNA"/>
</dbReference>
<evidence type="ECO:0000259" key="3">
    <source>
        <dbReference type="Pfam" id="PF00881"/>
    </source>
</evidence>
<protein>
    <submittedName>
        <fullName evidence="4">Nitroreductase family protein</fullName>
    </submittedName>
</protein>
<dbReference type="InterPro" id="IPR000415">
    <property type="entry name" value="Nitroreductase-like"/>
</dbReference>
<reference evidence="4" key="1">
    <citation type="submission" date="2018-07" db="EMBL/GenBank/DDBJ databases">
        <authorList>
            <person name="Somerville V."/>
        </authorList>
    </citation>
    <scope>NUCLEOTIDE SEQUENCE</scope>
    <source>
        <strain evidence="4">NWC_2_2</strain>
    </source>
</reference>
<dbReference type="PANTHER" id="PTHR43673">
    <property type="entry name" value="NAD(P)H NITROREDUCTASE YDGI-RELATED"/>
    <property type="match status" value="1"/>
</dbReference>
<dbReference type="GO" id="GO:0016491">
    <property type="term" value="F:oxidoreductase activity"/>
    <property type="evidence" value="ECO:0007669"/>
    <property type="project" value="UniProtKB-KW"/>
</dbReference>
<proteinExistence type="inferred from homology"/>
<dbReference type="AlphaFoldDB" id="A0A061C5W6"/>
<organism evidence="4">
    <name type="scientific">Lactobacillus delbrueckii subsp. lactis</name>
    <dbReference type="NCBI Taxonomy" id="29397"/>
    <lineage>
        <taxon>Bacteria</taxon>
        <taxon>Bacillati</taxon>
        <taxon>Bacillota</taxon>
        <taxon>Bacilli</taxon>
        <taxon>Lactobacillales</taxon>
        <taxon>Lactobacillaceae</taxon>
        <taxon>Lactobacillus</taxon>
    </lineage>
</organism>
<reference evidence="5 6" key="2">
    <citation type="submission" date="2021-12" db="EMBL/GenBank/DDBJ databases">
        <title>Antimicrobial susceptibility of Lactobacillus delbrueckii subsp. lactis obtained from milk products and other habitats.</title>
        <authorList>
            <person name="Shani N."/>
        </authorList>
    </citation>
    <scope>NUCLEOTIDE SEQUENCE [LARGE SCALE GENOMIC DNA]</scope>
    <source>
        <strain evidence="5 6">FAM 21755</strain>
    </source>
</reference>
<dbReference type="RefSeq" id="WP_016396150.1">
    <property type="nucleotide sequence ID" value="NZ_BJLK01000084.1"/>
</dbReference>
<evidence type="ECO:0000313" key="6">
    <source>
        <dbReference type="Proteomes" id="UP001200334"/>
    </source>
</evidence>
<keyword evidence="2" id="KW-0560">Oxidoreductase</keyword>
<sequence length="210" mass="23703">MNNDFKDIMQNRKSIRHYDSSVKISRDELLEIINESISAPSACNLQSWHFVIVDTPEGKKKLHDFLMPFNYPQVDTAPATIMVFGNTKSYLKYRDLWNGMVEEKKVTPEARDAAVNTFLPLYEKADRQMLVADAMVDASLVAMQLMLVAREHGYETNPMAGYDASKAAAEFGLDPEQYIPVMAISIGKPDPSEVVPDTVRYDVKDVTEFA</sequence>
<dbReference type="PANTHER" id="PTHR43673:SF10">
    <property type="entry name" value="NADH DEHYDROGENASE_NAD(P)H NITROREDUCTASE XCC3605-RELATED"/>
    <property type="match status" value="1"/>
</dbReference>
<dbReference type="Gene3D" id="3.40.109.10">
    <property type="entry name" value="NADH Oxidase"/>
    <property type="match status" value="1"/>
</dbReference>
<accession>A0A061C5W6</accession>
<name>A0A061C5W6_LACDL</name>
<evidence type="ECO:0000313" key="4">
    <source>
        <dbReference type="EMBL" id="AZA15358.1"/>
    </source>
</evidence>
<evidence type="ECO:0000256" key="2">
    <source>
        <dbReference type="ARBA" id="ARBA00023002"/>
    </source>
</evidence>
<dbReference type="SUPFAM" id="SSF55469">
    <property type="entry name" value="FMN-dependent nitroreductase-like"/>
    <property type="match status" value="1"/>
</dbReference>
<gene>
    <name evidence="4" type="ORF">DQL93_00855</name>
    <name evidence="5" type="ORF">LOB85_05855</name>
</gene>
<comment type="similarity">
    <text evidence="1">Belongs to the nitroreductase family.</text>
</comment>
<dbReference type="EMBL" id="JAJNUY010000021">
    <property type="protein sequence ID" value="MCD5563637.1"/>
    <property type="molecule type" value="Genomic_DNA"/>
</dbReference>
<dbReference type="Pfam" id="PF00881">
    <property type="entry name" value="Nitroreductase"/>
    <property type="match status" value="1"/>
</dbReference>
<evidence type="ECO:0000313" key="5">
    <source>
        <dbReference type="EMBL" id="MCD5563637.1"/>
    </source>
</evidence>
<dbReference type="InterPro" id="IPR029479">
    <property type="entry name" value="Nitroreductase"/>
</dbReference>